<name>A0A4R4X9Y2_9ACTN</name>
<dbReference type="PANTHER" id="PTHR43280">
    <property type="entry name" value="ARAC-FAMILY TRANSCRIPTIONAL REGULATOR"/>
    <property type="match status" value="1"/>
</dbReference>
<reference evidence="5 6" key="1">
    <citation type="submission" date="2019-02" db="EMBL/GenBank/DDBJ databases">
        <title>Draft genome sequences of novel Actinobacteria.</title>
        <authorList>
            <person name="Sahin N."/>
            <person name="Ay H."/>
            <person name="Saygin H."/>
        </authorList>
    </citation>
    <scope>NUCLEOTIDE SEQUENCE [LARGE SCALE GENOMIC DNA]</scope>
    <source>
        <strain evidence="5 6">16K104</strain>
    </source>
</reference>
<evidence type="ECO:0000313" key="5">
    <source>
        <dbReference type="EMBL" id="TDD27169.1"/>
    </source>
</evidence>
<dbReference type="SMART" id="SM00342">
    <property type="entry name" value="HTH_ARAC"/>
    <property type="match status" value="1"/>
</dbReference>
<dbReference type="EMBL" id="SMKR01000037">
    <property type="protein sequence ID" value="TDD27169.1"/>
    <property type="molecule type" value="Genomic_DNA"/>
</dbReference>
<evidence type="ECO:0000256" key="2">
    <source>
        <dbReference type="ARBA" id="ARBA00023125"/>
    </source>
</evidence>
<dbReference type="AlphaFoldDB" id="A0A4R4X9Y2"/>
<dbReference type="SUPFAM" id="SSF51215">
    <property type="entry name" value="Regulatory protein AraC"/>
    <property type="match status" value="1"/>
</dbReference>
<accession>A0A4R4X9Y2</accession>
<keyword evidence="6" id="KW-1185">Reference proteome</keyword>
<evidence type="ECO:0000259" key="4">
    <source>
        <dbReference type="PROSITE" id="PS01124"/>
    </source>
</evidence>
<evidence type="ECO:0000256" key="3">
    <source>
        <dbReference type="ARBA" id="ARBA00023163"/>
    </source>
</evidence>
<sequence length="279" mass="30644">MDTDDLFLDPCDVRNWSIYLTPGHSERQLGLFCLGAGEQENRPGPTPERALGCHALVWIKEGHGHLLHGPDRQLFDVQAPAMLWLHPGVLHGYRPATRWRQAWALFSGPATTALTTLGHLDPTEPVRRYADPRTVDRAFTRLLRVSATRNAVQTVAALYDLVAQAAPPPDDDIAAQLAGLACKALSIQDYAAELGLNVKELRDAVRRTTGSTPQELVLTTRLNTAKALLAEEELSVGAVARRVGYDDPAYFTRLFTARVGLSPRAFRRSGSIPTPFSSF</sequence>
<dbReference type="GO" id="GO:0003700">
    <property type="term" value="F:DNA-binding transcription factor activity"/>
    <property type="evidence" value="ECO:0007669"/>
    <property type="project" value="InterPro"/>
</dbReference>
<keyword evidence="1" id="KW-0805">Transcription regulation</keyword>
<dbReference type="PROSITE" id="PS01124">
    <property type="entry name" value="HTH_ARAC_FAMILY_2"/>
    <property type="match status" value="1"/>
</dbReference>
<evidence type="ECO:0000313" key="6">
    <source>
        <dbReference type="Proteomes" id="UP000295172"/>
    </source>
</evidence>
<proteinExistence type="predicted"/>
<organism evidence="5 6">
    <name type="scientific">Kribbella turkmenica</name>
    <dbReference type="NCBI Taxonomy" id="2530375"/>
    <lineage>
        <taxon>Bacteria</taxon>
        <taxon>Bacillati</taxon>
        <taxon>Actinomycetota</taxon>
        <taxon>Actinomycetes</taxon>
        <taxon>Propionibacteriales</taxon>
        <taxon>Kribbellaceae</taxon>
        <taxon>Kribbella</taxon>
    </lineage>
</organism>
<dbReference type="OrthoDB" id="3186094at2"/>
<keyword evidence="2" id="KW-0238">DNA-binding</keyword>
<dbReference type="PANTHER" id="PTHR43280:SF32">
    <property type="entry name" value="TRANSCRIPTIONAL REGULATORY PROTEIN"/>
    <property type="match status" value="1"/>
</dbReference>
<dbReference type="Gene3D" id="1.10.10.60">
    <property type="entry name" value="Homeodomain-like"/>
    <property type="match status" value="1"/>
</dbReference>
<keyword evidence="3" id="KW-0804">Transcription</keyword>
<dbReference type="GO" id="GO:0043565">
    <property type="term" value="F:sequence-specific DNA binding"/>
    <property type="evidence" value="ECO:0007669"/>
    <property type="project" value="InterPro"/>
</dbReference>
<dbReference type="InterPro" id="IPR018060">
    <property type="entry name" value="HTH_AraC"/>
</dbReference>
<dbReference type="InterPro" id="IPR003313">
    <property type="entry name" value="AraC-bd"/>
</dbReference>
<dbReference type="SUPFAM" id="SSF46689">
    <property type="entry name" value="Homeodomain-like"/>
    <property type="match status" value="1"/>
</dbReference>
<feature type="domain" description="HTH araC/xylS-type" evidence="4">
    <location>
        <begin position="171"/>
        <end position="269"/>
    </location>
</feature>
<dbReference type="Pfam" id="PF02311">
    <property type="entry name" value="AraC_binding"/>
    <property type="match status" value="1"/>
</dbReference>
<dbReference type="InterPro" id="IPR018062">
    <property type="entry name" value="HTH_AraC-typ_CS"/>
</dbReference>
<dbReference type="Pfam" id="PF12833">
    <property type="entry name" value="HTH_18"/>
    <property type="match status" value="1"/>
</dbReference>
<dbReference type="InterPro" id="IPR009057">
    <property type="entry name" value="Homeodomain-like_sf"/>
</dbReference>
<dbReference type="InterPro" id="IPR037923">
    <property type="entry name" value="HTH-like"/>
</dbReference>
<dbReference type="PROSITE" id="PS00041">
    <property type="entry name" value="HTH_ARAC_FAMILY_1"/>
    <property type="match status" value="1"/>
</dbReference>
<gene>
    <name evidence="5" type="ORF">E1218_11255</name>
</gene>
<dbReference type="Proteomes" id="UP000295172">
    <property type="component" value="Unassembled WGS sequence"/>
</dbReference>
<evidence type="ECO:0000256" key="1">
    <source>
        <dbReference type="ARBA" id="ARBA00023015"/>
    </source>
</evidence>
<comment type="caution">
    <text evidence="5">The sequence shown here is derived from an EMBL/GenBank/DDBJ whole genome shotgun (WGS) entry which is preliminary data.</text>
</comment>
<protein>
    <submittedName>
        <fullName evidence="5">AraC family transcriptional regulator</fullName>
    </submittedName>
</protein>